<keyword evidence="2" id="KW-1185">Reference proteome</keyword>
<dbReference type="Proteomes" id="UP000256964">
    <property type="component" value="Unassembled WGS sequence"/>
</dbReference>
<sequence>MATWRNGSAFGFDRHTATINQKVASSTLAVVTLFASTSDSLWSTELRRTRRDLFGRFWSPKLEPGRAEQWKRRRWGIKR</sequence>
<organism evidence="1 2">
    <name type="scientific">Lentinus brumalis</name>
    <dbReference type="NCBI Taxonomy" id="2498619"/>
    <lineage>
        <taxon>Eukaryota</taxon>
        <taxon>Fungi</taxon>
        <taxon>Dikarya</taxon>
        <taxon>Basidiomycota</taxon>
        <taxon>Agaricomycotina</taxon>
        <taxon>Agaricomycetes</taxon>
        <taxon>Polyporales</taxon>
        <taxon>Polyporaceae</taxon>
        <taxon>Lentinus</taxon>
    </lineage>
</organism>
<accession>A0A371DQG1</accession>
<dbReference type="EMBL" id="KZ857384">
    <property type="protein sequence ID" value="RDX54776.1"/>
    <property type="molecule type" value="Genomic_DNA"/>
</dbReference>
<name>A0A371DQG1_9APHY</name>
<dbReference type="AlphaFoldDB" id="A0A371DQG1"/>
<evidence type="ECO:0000313" key="1">
    <source>
        <dbReference type="EMBL" id="RDX54776.1"/>
    </source>
</evidence>
<proteinExistence type="predicted"/>
<evidence type="ECO:0000313" key="2">
    <source>
        <dbReference type="Proteomes" id="UP000256964"/>
    </source>
</evidence>
<reference evidence="1 2" key="1">
    <citation type="journal article" date="2018" name="Biotechnol. Biofuels">
        <title>Integrative visual omics of the white-rot fungus Polyporus brumalis exposes the biotechnological potential of its oxidative enzymes for delignifying raw plant biomass.</title>
        <authorList>
            <person name="Miyauchi S."/>
            <person name="Rancon A."/>
            <person name="Drula E."/>
            <person name="Hage H."/>
            <person name="Chaduli D."/>
            <person name="Favel A."/>
            <person name="Grisel S."/>
            <person name="Henrissat B."/>
            <person name="Herpoel-Gimbert I."/>
            <person name="Ruiz-Duenas F.J."/>
            <person name="Chevret D."/>
            <person name="Hainaut M."/>
            <person name="Lin J."/>
            <person name="Wang M."/>
            <person name="Pangilinan J."/>
            <person name="Lipzen A."/>
            <person name="Lesage-Meessen L."/>
            <person name="Navarro D."/>
            <person name="Riley R."/>
            <person name="Grigoriev I.V."/>
            <person name="Zhou S."/>
            <person name="Raouche S."/>
            <person name="Rosso M.N."/>
        </authorList>
    </citation>
    <scope>NUCLEOTIDE SEQUENCE [LARGE SCALE GENOMIC DNA]</scope>
    <source>
        <strain evidence="1 2">BRFM 1820</strain>
    </source>
</reference>
<protein>
    <submittedName>
        <fullName evidence="1">Uncharacterized protein</fullName>
    </submittedName>
</protein>
<gene>
    <name evidence="1" type="ORF">OH76DRAFT_1398178</name>
</gene>